<keyword evidence="4 7" id="KW-0694">RNA-binding</keyword>
<dbReference type="PANTHER" id="PTHR12010:SF2">
    <property type="entry name" value="40S RIBOSOMAL PROTEIN S29"/>
    <property type="match status" value="1"/>
</dbReference>
<evidence type="ECO:0000256" key="5">
    <source>
        <dbReference type="ARBA" id="ARBA00022980"/>
    </source>
</evidence>
<evidence type="ECO:0000313" key="8">
    <source>
        <dbReference type="EMBL" id="VFJ15484.1"/>
    </source>
</evidence>
<feature type="binding site" evidence="7">
    <location>
        <position position="46"/>
    </location>
    <ligand>
        <name>Zn(2+)</name>
        <dbReference type="ChEBI" id="CHEBI:29105"/>
    </ligand>
</feature>
<dbReference type="FunFam" id="4.10.830.10:FF:000002">
    <property type="entry name" value="40S ribosomal protein S29"/>
    <property type="match status" value="1"/>
</dbReference>
<evidence type="ECO:0000256" key="4">
    <source>
        <dbReference type="ARBA" id="ARBA00022884"/>
    </source>
</evidence>
<keyword evidence="2 7" id="KW-0699">rRNA-binding</keyword>
<comment type="similarity">
    <text evidence="7">Belongs to the universal ribosomal protein uS14 family. Zinc-binding uS14 subfamily.</text>
</comment>
<dbReference type="AlphaFoldDB" id="A0A484ICK2"/>
<evidence type="ECO:0000256" key="3">
    <source>
        <dbReference type="ARBA" id="ARBA00022833"/>
    </source>
</evidence>
<comment type="function">
    <text evidence="7">Binds 16S rRNA, required for the assembly of 30S particles.</text>
</comment>
<dbReference type="Proteomes" id="UP000294299">
    <property type="component" value="Chromosome NFRAN"/>
</dbReference>
<proteinExistence type="inferred from homology"/>
<dbReference type="GO" id="GO:0002181">
    <property type="term" value="P:cytoplasmic translation"/>
    <property type="evidence" value="ECO:0007669"/>
    <property type="project" value="TreeGrafter"/>
</dbReference>
<feature type="binding site" evidence="7">
    <location>
        <position position="43"/>
    </location>
    <ligand>
        <name>Zn(2+)</name>
        <dbReference type="ChEBI" id="CHEBI:29105"/>
    </ligand>
</feature>
<feature type="binding site" evidence="7">
    <location>
        <position position="25"/>
    </location>
    <ligand>
        <name>Zn(2+)</name>
        <dbReference type="ChEBI" id="CHEBI:29105"/>
    </ligand>
</feature>
<accession>A0A484ICK2</accession>
<dbReference type="GO" id="GO:0008270">
    <property type="term" value="F:zinc ion binding"/>
    <property type="evidence" value="ECO:0007669"/>
    <property type="project" value="UniProtKB-UniRule"/>
</dbReference>
<dbReference type="GO" id="GO:0019843">
    <property type="term" value="F:rRNA binding"/>
    <property type="evidence" value="ECO:0007669"/>
    <property type="project" value="UniProtKB-UniRule"/>
</dbReference>
<evidence type="ECO:0000256" key="2">
    <source>
        <dbReference type="ARBA" id="ARBA00022730"/>
    </source>
</evidence>
<reference evidence="8 9" key="1">
    <citation type="submission" date="2019-02" db="EMBL/GenBank/DDBJ databases">
        <authorList>
            <person name="Lehtovirta-Morley E L."/>
        </authorList>
    </citation>
    <scope>NUCLEOTIDE SEQUENCE [LARGE SCALE GENOMIC DNA]</scope>
    <source>
        <strain evidence="8">NFRAN1</strain>
    </source>
</reference>
<dbReference type="InterPro" id="IPR023676">
    <property type="entry name" value="Ribosomal_uS14_arc"/>
</dbReference>
<evidence type="ECO:0000256" key="6">
    <source>
        <dbReference type="ARBA" id="ARBA00023274"/>
    </source>
</evidence>
<dbReference type="EMBL" id="LR216287">
    <property type="protein sequence ID" value="VFJ15484.1"/>
    <property type="molecule type" value="Genomic_DNA"/>
</dbReference>
<gene>
    <name evidence="7" type="primary">rps14</name>
    <name evidence="8" type="ORF">NFRAN_3166</name>
</gene>
<comment type="cofactor">
    <cofactor evidence="7">
        <name>Zn(2+)</name>
        <dbReference type="ChEBI" id="CHEBI:29105"/>
    </cofactor>
    <text evidence="7">Binds 1 zinc ion per subunit.</text>
</comment>
<organism evidence="8 9">
    <name type="scientific">Candidatus Nitrosocosmicus franklandianus</name>
    <dbReference type="NCBI Taxonomy" id="1798806"/>
    <lineage>
        <taxon>Archaea</taxon>
        <taxon>Nitrososphaerota</taxon>
        <taxon>Nitrososphaeria</taxon>
        <taxon>Nitrososphaerales</taxon>
        <taxon>Nitrososphaeraceae</taxon>
        <taxon>Candidatus Nitrosocosmicus</taxon>
    </lineage>
</organism>
<dbReference type="HAMAP" id="MF_01364_A">
    <property type="entry name" value="Ribosomal_uS14_2_A"/>
    <property type="match status" value="1"/>
</dbReference>
<keyword evidence="3 7" id="KW-0862">Zinc</keyword>
<dbReference type="InterPro" id="IPR039744">
    <property type="entry name" value="RIbosomal_uS14_euk_arc"/>
</dbReference>
<dbReference type="RefSeq" id="WP_134485466.1">
    <property type="nucleotide sequence ID" value="NZ_LR216287.1"/>
</dbReference>
<protein>
    <recommendedName>
        <fullName evidence="7">Small ribosomal subunit protein uS14</fullName>
    </recommendedName>
</protein>
<dbReference type="InterPro" id="IPR043140">
    <property type="entry name" value="Ribosomal_uS14_sf"/>
</dbReference>
<keyword evidence="6 7" id="KW-0687">Ribonucleoprotein</keyword>
<keyword evidence="5 7" id="KW-0689">Ribosomal protein</keyword>
<dbReference type="OrthoDB" id="5615at2157"/>
<dbReference type="NCBIfam" id="NF004424">
    <property type="entry name" value="PRK05766.1"/>
    <property type="match status" value="1"/>
</dbReference>
<feature type="binding site" evidence="7">
    <location>
        <position position="28"/>
    </location>
    <ligand>
        <name>Zn(2+)</name>
        <dbReference type="ChEBI" id="CHEBI:29105"/>
    </ligand>
</feature>
<sequence>MKIKIRDYALTGRKKLAHGKGTRWCKRCGSFSGMICSYDLMLCRRCFREVAYSLGFRKYE</sequence>
<evidence type="ECO:0000256" key="1">
    <source>
        <dbReference type="ARBA" id="ARBA00022723"/>
    </source>
</evidence>
<evidence type="ECO:0000313" key="9">
    <source>
        <dbReference type="Proteomes" id="UP000294299"/>
    </source>
</evidence>
<evidence type="ECO:0000256" key="7">
    <source>
        <dbReference type="HAMAP-Rule" id="MF_01364"/>
    </source>
</evidence>
<dbReference type="PANTHER" id="PTHR12010">
    <property type="entry name" value="40S RIBOSOMAL PROTEIN S29"/>
    <property type="match status" value="1"/>
</dbReference>
<dbReference type="KEGG" id="nfn:NFRAN_3166"/>
<comment type="subunit">
    <text evidence="7">Part of the 30S ribosomal subunit.</text>
</comment>
<dbReference type="GeneID" id="39422259"/>
<keyword evidence="1 7" id="KW-0479">Metal-binding</keyword>
<keyword evidence="9" id="KW-1185">Reference proteome</keyword>
<dbReference type="InterPro" id="IPR018271">
    <property type="entry name" value="Ribosomal_uS14_CS"/>
</dbReference>
<dbReference type="GO" id="GO:0022627">
    <property type="term" value="C:cytosolic small ribosomal subunit"/>
    <property type="evidence" value="ECO:0007669"/>
    <property type="project" value="TreeGrafter"/>
</dbReference>
<dbReference type="PROSITE" id="PS00527">
    <property type="entry name" value="RIBOSOMAL_S14"/>
    <property type="match status" value="1"/>
</dbReference>
<dbReference type="GO" id="GO:0003735">
    <property type="term" value="F:structural constituent of ribosome"/>
    <property type="evidence" value="ECO:0007669"/>
    <property type="project" value="InterPro"/>
</dbReference>
<dbReference type="Gene3D" id="4.10.830.10">
    <property type="entry name" value="30s Ribosomal Protein S14, Chain N"/>
    <property type="match status" value="1"/>
</dbReference>
<name>A0A484ICK2_9ARCH</name>